<evidence type="ECO:0000256" key="6">
    <source>
        <dbReference type="ARBA" id="ARBA00013053"/>
    </source>
</evidence>
<comment type="catalytic activity">
    <reaction evidence="10">
        <text>L-isoleucine + 2-oxoglutarate = (S)-3-methyl-2-oxopentanoate + L-glutamate</text>
        <dbReference type="Rhea" id="RHEA:24801"/>
        <dbReference type="ChEBI" id="CHEBI:16810"/>
        <dbReference type="ChEBI" id="CHEBI:29985"/>
        <dbReference type="ChEBI" id="CHEBI:35146"/>
        <dbReference type="ChEBI" id="CHEBI:58045"/>
        <dbReference type="EC" id="2.6.1.42"/>
    </reaction>
</comment>
<comment type="pathway">
    <text evidence="3">Amino-acid biosynthesis; L-valine biosynthesis; L-valine from pyruvate: step 4/4.</text>
</comment>
<dbReference type="Proteomes" id="UP000028411">
    <property type="component" value="Unassembled WGS sequence"/>
</dbReference>
<evidence type="ECO:0000256" key="10">
    <source>
        <dbReference type="ARBA" id="ARBA00048798"/>
    </source>
</evidence>
<protein>
    <recommendedName>
        <fullName evidence="7">Probable branched-chain-amino-acid aminotransferase</fullName>
        <ecNumber evidence="6">2.6.1.42</ecNumber>
    </recommendedName>
</protein>
<evidence type="ECO:0000313" key="12">
    <source>
        <dbReference type="EMBL" id="KEQ52388.1"/>
    </source>
</evidence>
<comment type="caution">
    <text evidence="12">The sequence shown here is derived from an EMBL/GenBank/DDBJ whole genome shotgun (WGS) entry which is preliminary data.</text>
</comment>
<dbReference type="Gene3D" id="3.30.470.10">
    <property type="match status" value="1"/>
</dbReference>
<evidence type="ECO:0000256" key="9">
    <source>
        <dbReference type="ARBA" id="ARBA00048212"/>
    </source>
</evidence>
<evidence type="ECO:0000256" key="7">
    <source>
        <dbReference type="ARBA" id="ARBA00014472"/>
    </source>
</evidence>
<dbReference type="Gene3D" id="3.20.10.10">
    <property type="entry name" value="D-amino Acid Aminotransferase, subunit A, domain 2"/>
    <property type="match status" value="1"/>
</dbReference>
<dbReference type="EC" id="2.6.1.42" evidence="6"/>
<comment type="pathway">
    <text evidence="2">Amino-acid biosynthesis; L-isoleucine biosynthesis; L-isoleucine from 2-oxobutanoate: step 4/4.</text>
</comment>
<dbReference type="EMBL" id="JFHR01000044">
    <property type="protein sequence ID" value="KEQ52388.1"/>
    <property type="molecule type" value="Genomic_DNA"/>
</dbReference>
<evidence type="ECO:0000256" key="3">
    <source>
        <dbReference type="ARBA" id="ARBA00004931"/>
    </source>
</evidence>
<dbReference type="AlphaFoldDB" id="A0A081RB15"/>
<dbReference type="Pfam" id="PF01063">
    <property type="entry name" value="Aminotran_4"/>
    <property type="match status" value="1"/>
</dbReference>
<dbReference type="InterPro" id="IPR036038">
    <property type="entry name" value="Aminotransferase-like"/>
</dbReference>
<dbReference type="PANTHER" id="PTHR42743:SF11">
    <property type="entry name" value="AMINODEOXYCHORISMATE LYASE"/>
    <property type="match status" value="1"/>
</dbReference>
<dbReference type="InterPro" id="IPR043131">
    <property type="entry name" value="BCAT-like_N"/>
</dbReference>
<dbReference type="eggNOG" id="COG0115">
    <property type="taxonomic scope" value="Bacteria"/>
</dbReference>
<evidence type="ECO:0000256" key="8">
    <source>
        <dbReference type="ARBA" id="ARBA00023304"/>
    </source>
</evidence>
<reference evidence="12 13" key="1">
    <citation type="submission" date="2014-02" db="EMBL/GenBank/DDBJ databases">
        <title>Whole genome sequence of Sphingobium chlorophenolicum NBRC 16172.</title>
        <authorList>
            <person name="Gan H.M."/>
            <person name="Gan H.Y."/>
            <person name="Chew T.H."/>
            <person name="Savka M.A."/>
        </authorList>
    </citation>
    <scope>NUCLEOTIDE SEQUENCE [LARGE SCALE GENOMIC DNA]</scope>
    <source>
        <strain evidence="12 13">NBRC 16172</strain>
    </source>
</reference>
<dbReference type="InterPro" id="IPR050571">
    <property type="entry name" value="Class-IV_PLP-Dep_Aminotrnsfr"/>
</dbReference>
<comment type="pathway">
    <text evidence="4">Amino-acid biosynthesis; L-leucine biosynthesis; L-leucine from 3-methyl-2-oxobutanoate: step 4/4.</text>
</comment>
<dbReference type="SUPFAM" id="SSF56752">
    <property type="entry name" value="D-aminoacid aminotransferase-like PLP-dependent enzymes"/>
    <property type="match status" value="1"/>
</dbReference>
<keyword evidence="8" id="KW-0100">Branched-chain amino acid biosynthesis</keyword>
<dbReference type="PATRIC" id="fig|46429.4.peg.3356"/>
<dbReference type="InterPro" id="IPR043132">
    <property type="entry name" value="BCAT-like_C"/>
</dbReference>
<name>A0A081RB15_SPHCR</name>
<comment type="catalytic activity">
    <reaction evidence="11">
        <text>L-leucine + 2-oxoglutarate = 4-methyl-2-oxopentanoate + L-glutamate</text>
        <dbReference type="Rhea" id="RHEA:18321"/>
        <dbReference type="ChEBI" id="CHEBI:16810"/>
        <dbReference type="ChEBI" id="CHEBI:17865"/>
        <dbReference type="ChEBI" id="CHEBI:29985"/>
        <dbReference type="ChEBI" id="CHEBI:57427"/>
        <dbReference type="EC" id="2.6.1.42"/>
    </reaction>
</comment>
<dbReference type="GO" id="GO:0009082">
    <property type="term" value="P:branched-chain amino acid biosynthetic process"/>
    <property type="evidence" value="ECO:0007669"/>
    <property type="project" value="UniProtKB-KW"/>
</dbReference>
<dbReference type="GO" id="GO:0004084">
    <property type="term" value="F:branched-chain-amino-acid transaminase activity"/>
    <property type="evidence" value="ECO:0007669"/>
    <property type="project" value="UniProtKB-EC"/>
</dbReference>
<evidence type="ECO:0000256" key="2">
    <source>
        <dbReference type="ARBA" id="ARBA00004824"/>
    </source>
</evidence>
<evidence type="ECO:0000256" key="11">
    <source>
        <dbReference type="ARBA" id="ARBA00049229"/>
    </source>
</evidence>
<comment type="similarity">
    <text evidence="5">Belongs to the class-IV pyridoxal-phosphate-dependent aminotransferase family.</text>
</comment>
<organism evidence="12 13">
    <name type="scientific">Sphingobium chlorophenolicum</name>
    <dbReference type="NCBI Taxonomy" id="46429"/>
    <lineage>
        <taxon>Bacteria</taxon>
        <taxon>Pseudomonadati</taxon>
        <taxon>Pseudomonadota</taxon>
        <taxon>Alphaproteobacteria</taxon>
        <taxon>Sphingomonadales</taxon>
        <taxon>Sphingomonadaceae</taxon>
        <taxon>Sphingobium</taxon>
    </lineage>
</organism>
<evidence type="ECO:0000256" key="5">
    <source>
        <dbReference type="ARBA" id="ARBA00009320"/>
    </source>
</evidence>
<keyword evidence="8" id="KW-0028">Amino-acid biosynthesis</keyword>
<accession>A0A081RB15</accession>
<evidence type="ECO:0000256" key="4">
    <source>
        <dbReference type="ARBA" id="ARBA00005072"/>
    </source>
</evidence>
<sequence length="233" mass="25721">MGGMSGQGALPHAGLTDDIKGVAGFFMALADGRFDLLETMAFDPVEGIRLLELHLERLKTSAEALDFAFDRHDVRNELQAATFRLSERSRLRLLVSRRGSIAIEVREHRTWPQAIMQVALVPRNAPAGDSRLAHKTTDRSIYRDALQRGGTYEVVMTDEQGFLTEGSFSSIFVERGDKLLTPPLSRGVLPGVLRQSLIDMGEAIETDLRPRDLEQGFFIGNAARGMVAASLVR</sequence>
<dbReference type="PANTHER" id="PTHR42743">
    <property type="entry name" value="AMINO-ACID AMINOTRANSFERASE"/>
    <property type="match status" value="1"/>
</dbReference>
<evidence type="ECO:0000256" key="1">
    <source>
        <dbReference type="ARBA" id="ARBA00003109"/>
    </source>
</evidence>
<dbReference type="InterPro" id="IPR001544">
    <property type="entry name" value="Aminotrans_IV"/>
</dbReference>
<evidence type="ECO:0000313" key="13">
    <source>
        <dbReference type="Proteomes" id="UP000028411"/>
    </source>
</evidence>
<comment type="function">
    <text evidence="1">Acts on leucine, isoleucine and valine.</text>
</comment>
<comment type="catalytic activity">
    <reaction evidence="9">
        <text>L-valine + 2-oxoglutarate = 3-methyl-2-oxobutanoate + L-glutamate</text>
        <dbReference type="Rhea" id="RHEA:24813"/>
        <dbReference type="ChEBI" id="CHEBI:11851"/>
        <dbReference type="ChEBI" id="CHEBI:16810"/>
        <dbReference type="ChEBI" id="CHEBI:29985"/>
        <dbReference type="ChEBI" id="CHEBI:57762"/>
        <dbReference type="EC" id="2.6.1.42"/>
    </reaction>
</comment>
<gene>
    <name evidence="12" type="ORF">BV95_03371</name>
</gene>
<proteinExistence type="inferred from homology"/>